<protein>
    <recommendedName>
        <fullName evidence="3">Phosphotransferase enzyme family protein</fullName>
    </recommendedName>
</protein>
<dbReference type="Proteomes" id="UP000198983">
    <property type="component" value="Chromosome I"/>
</dbReference>
<gene>
    <name evidence="1" type="ORF">SAMN04489717_2192</name>
</gene>
<dbReference type="AlphaFoldDB" id="A0A1H1QXI0"/>
<organism evidence="1 2">
    <name type="scientific">Actinopolymorpha singaporensis</name>
    <dbReference type="NCBI Taxonomy" id="117157"/>
    <lineage>
        <taxon>Bacteria</taxon>
        <taxon>Bacillati</taxon>
        <taxon>Actinomycetota</taxon>
        <taxon>Actinomycetes</taxon>
        <taxon>Propionibacteriales</taxon>
        <taxon>Actinopolymorphaceae</taxon>
        <taxon>Actinopolymorpha</taxon>
    </lineage>
</organism>
<sequence length="166" mass="18321">MTDVLPRAGFSCDLLQFVRERYGLGELVDPVDLGGGFSLNMAVWSGRRRLVVRAHRPWVDAERLESLHLVRSILAGGGLPVADLCLTPEGHGWAKFGDRLVEVEEFVESDSGMDTWDRLRLGMPLLARLHDCLGVVAHEVVDAGWGEREGYIAGRQDGSATNRLAR</sequence>
<evidence type="ECO:0008006" key="3">
    <source>
        <dbReference type="Google" id="ProtNLM"/>
    </source>
</evidence>
<proteinExistence type="predicted"/>
<dbReference type="OrthoDB" id="3720899at2"/>
<accession>A0A1H1QXI0</accession>
<keyword evidence="2" id="KW-1185">Reference proteome</keyword>
<dbReference type="SUPFAM" id="SSF56112">
    <property type="entry name" value="Protein kinase-like (PK-like)"/>
    <property type="match status" value="1"/>
</dbReference>
<reference evidence="1 2" key="1">
    <citation type="submission" date="2016-10" db="EMBL/GenBank/DDBJ databases">
        <authorList>
            <person name="de Groot N.N."/>
        </authorList>
    </citation>
    <scope>NUCLEOTIDE SEQUENCE [LARGE SCALE GENOMIC DNA]</scope>
    <source>
        <strain evidence="1 2">DSM 22024</strain>
    </source>
</reference>
<dbReference type="STRING" id="117157.SAMN04489717_2192"/>
<dbReference type="EMBL" id="LT629732">
    <property type="protein sequence ID" value="SDS28234.1"/>
    <property type="molecule type" value="Genomic_DNA"/>
</dbReference>
<evidence type="ECO:0000313" key="1">
    <source>
        <dbReference type="EMBL" id="SDS28234.1"/>
    </source>
</evidence>
<evidence type="ECO:0000313" key="2">
    <source>
        <dbReference type="Proteomes" id="UP000198983"/>
    </source>
</evidence>
<name>A0A1H1QXI0_9ACTN</name>
<dbReference type="InterPro" id="IPR011009">
    <property type="entry name" value="Kinase-like_dom_sf"/>
</dbReference>
<dbReference type="RefSeq" id="WP_092652909.1">
    <property type="nucleotide sequence ID" value="NZ_LT629732.1"/>
</dbReference>